<dbReference type="Proteomes" id="UP001431783">
    <property type="component" value="Unassembled WGS sequence"/>
</dbReference>
<reference evidence="1 2" key="1">
    <citation type="submission" date="2023-03" db="EMBL/GenBank/DDBJ databases">
        <title>Genome insight into feeding habits of ladybird beetles.</title>
        <authorList>
            <person name="Li H.-S."/>
            <person name="Huang Y.-H."/>
            <person name="Pang H."/>
        </authorList>
    </citation>
    <scope>NUCLEOTIDE SEQUENCE [LARGE SCALE GENOMIC DNA]</scope>
    <source>
        <strain evidence="1">SYSU_2023b</strain>
        <tissue evidence="1">Whole body</tissue>
    </source>
</reference>
<organism evidence="1 2">
    <name type="scientific">Henosepilachna vigintioctopunctata</name>
    <dbReference type="NCBI Taxonomy" id="420089"/>
    <lineage>
        <taxon>Eukaryota</taxon>
        <taxon>Metazoa</taxon>
        <taxon>Ecdysozoa</taxon>
        <taxon>Arthropoda</taxon>
        <taxon>Hexapoda</taxon>
        <taxon>Insecta</taxon>
        <taxon>Pterygota</taxon>
        <taxon>Neoptera</taxon>
        <taxon>Endopterygota</taxon>
        <taxon>Coleoptera</taxon>
        <taxon>Polyphaga</taxon>
        <taxon>Cucujiformia</taxon>
        <taxon>Coccinelloidea</taxon>
        <taxon>Coccinellidae</taxon>
        <taxon>Epilachninae</taxon>
        <taxon>Epilachnini</taxon>
        <taxon>Henosepilachna</taxon>
    </lineage>
</organism>
<dbReference type="AlphaFoldDB" id="A0AAW1TQN0"/>
<comment type="caution">
    <text evidence="1">The sequence shown here is derived from an EMBL/GenBank/DDBJ whole genome shotgun (WGS) entry which is preliminary data.</text>
</comment>
<dbReference type="EMBL" id="JARQZJ010000012">
    <property type="protein sequence ID" value="KAK9872650.1"/>
    <property type="molecule type" value="Genomic_DNA"/>
</dbReference>
<evidence type="ECO:0000313" key="1">
    <source>
        <dbReference type="EMBL" id="KAK9872650.1"/>
    </source>
</evidence>
<sequence length="100" mass="11662">MITFLSTLGITENSVHYWIEHSDKGMTRKQEVTQTLTEIRTKDCVTFLKKVFDDLPKMPSNYCRASSTKLYLETVVQSKLKLYNLYGEKCNEQQENSTSR</sequence>
<accession>A0AAW1TQN0</accession>
<evidence type="ECO:0000313" key="2">
    <source>
        <dbReference type="Proteomes" id="UP001431783"/>
    </source>
</evidence>
<name>A0AAW1TQN0_9CUCU</name>
<keyword evidence="2" id="KW-1185">Reference proteome</keyword>
<gene>
    <name evidence="1" type="ORF">WA026_018784</name>
</gene>
<protein>
    <submittedName>
        <fullName evidence="1">Uncharacterized protein</fullName>
    </submittedName>
</protein>
<proteinExistence type="predicted"/>